<dbReference type="AlphaFoldDB" id="A0AAN7MLV7"/>
<name>A0AAN7MLV7_MYCAM</name>
<dbReference type="PANTHER" id="PTHR33395">
    <property type="entry name" value="TRANSCRIPTASE, PUTATIVE-RELATED-RELATED"/>
    <property type="match status" value="1"/>
</dbReference>
<keyword evidence="3" id="KW-1185">Reference proteome</keyword>
<keyword evidence="1" id="KW-0175">Coiled coil</keyword>
<evidence type="ECO:0008006" key="4">
    <source>
        <dbReference type="Google" id="ProtNLM"/>
    </source>
</evidence>
<accession>A0AAN7MLV7</accession>
<dbReference type="GO" id="GO:0007508">
    <property type="term" value="P:larval heart development"/>
    <property type="evidence" value="ECO:0007669"/>
    <property type="project" value="TreeGrafter"/>
</dbReference>
<dbReference type="GO" id="GO:0031012">
    <property type="term" value="C:extracellular matrix"/>
    <property type="evidence" value="ECO:0007669"/>
    <property type="project" value="TreeGrafter"/>
</dbReference>
<dbReference type="Proteomes" id="UP001333110">
    <property type="component" value="Unassembled WGS sequence"/>
</dbReference>
<sequence length="159" mass="18508">MKSSKNARRPAWVNKELLAKLKHKQEAYRGWEQRQVSWEEYRNIVQASRNEVRQAKDQVELNIARDGKDNKKGFYRYISRKGKTRENVGPLLNEMGDLVTQDMEKAEVLNVSFASVFTSKTGLQESQVPEPRGKVWSKEDVPNWTYISPWALMGCTREC</sequence>
<evidence type="ECO:0000313" key="2">
    <source>
        <dbReference type="EMBL" id="KAK4806831.1"/>
    </source>
</evidence>
<evidence type="ECO:0000256" key="1">
    <source>
        <dbReference type="SAM" id="Coils"/>
    </source>
</evidence>
<reference evidence="2 3" key="1">
    <citation type="journal article" date="2023" name="J. Hered.">
        <title>Chromosome-level genome of the wood stork (Mycteria americana) provides insight into avian chromosome evolution.</title>
        <authorList>
            <person name="Flamio R. Jr."/>
            <person name="Ramstad K.M."/>
        </authorList>
    </citation>
    <scope>NUCLEOTIDE SEQUENCE [LARGE SCALE GENOMIC DNA]</scope>
    <source>
        <strain evidence="2">JAX WOST 10</strain>
    </source>
</reference>
<organism evidence="2 3">
    <name type="scientific">Mycteria americana</name>
    <name type="common">Wood stork</name>
    <dbReference type="NCBI Taxonomy" id="33587"/>
    <lineage>
        <taxon>Eukaryota</taxon>
        <taxon>Metazoa</taxon>
        <taxon>Chordata</taxon>
        <taxon>Craniata</taxon>
        <taxon>Vertebrata</taxon>
        <taxon>Euteleostomi</taxon>
        <taxon>Archelosauria</taxon>
        <taxon>Archosauria</taxon>
        <taxon>Dinosauria</taxon>
        <taxon>Saurischia</taxon>
        <taxon>Theropoda</taxon>
        <taxon>Coelurosauria</taxon>
        <taxon>Aves</taxon>
        <taxon>Neognathae</taxon>
        <taxon>Neoaves</taxon>
        <taxon>Aequornithes</taxon>
        <taxon>Ciconiiformes</taxon>
        <taxon>Ciconiidae</taxon>
        <taxon>Mycteria</taxon>
    </lineage>
</organism>
<protein>
    <recommendedName>
        <fullName evidence="4">Rna-directed dna polymerase from mobile element jockey-like</fullName>
    </recommendedName>
</protein>
<comment type="caution">
    <text evidence="2">The sequence shown here is derived from an EMBL/GenBank/DDBJ whole genome shotgun (WGS) entry which is preliminary data.</text>
</comment>
<feature type="coiled-coil region" evidence="1">
    <location>
        <begin position="14"/>
        <end position="58"/>
    </location>
</feature>
<proteinExistence type="predicted"/>
<gene>
    <name evidence="2" type="ORF">QYF61_005627</name>
</gene>
<evidence type="ECO:0000313" key="3">
    <source>
        <dbReference type="Proteomes" id="UP001333110"/>
    </source>
</evidence>
<dbReference type="PANTHER" id="PTHR33395:SF22">
    <property type="entry name" value="REVERSE TRANSCRIPTASE DOMAIN-CONTAINING PROTEIN"/>
    <property type="match status" value="1"/>
</dbReference>
<dbReference type="EMBL" id="JAUNZN010000033">
    <property type="protein sequence ID" value="KAK4806831.1"/>
    <property type="molecule type" value="Genomic_DNA"/>
</dbReference>
<dbReference type="GO" id="GO:0061343">
    <property type="term" value="P:cell adhesion involved in heart morphogenesis"/>
    <property type="evidence" value="ECO:0007669"/>
    <property type="project" value="TreeGrafter"/>
</dbReference>